<dbReference type="EMBL" id="BTPU01000055">
    <property type="protein sequence ID" value="GMQ63890.1"/>
    <property type="molecule type" value="Genomic_DNA"/>
</dbReference>
<organism evidence="1 2">
    <name type="scientific">Vallitalea maricola</name>
    <dbReference type="NCBI Taxonomy" id="3074433"/>
    <lineage>
        <taxon>Bacteria</taxon>
        <taxon>Bacillati</taxon>
        <taxon>Bacillota</taxon>
        <taxon>Clostridia</taxon>
        <taxon>Lachnospirales</taxon>
        <taxon>Vallitaleaceae</taxon>
        <taxon>Vallitalea</taxon>
    </lineage>
</organism>
<evidence type="ECO:0000313" key="2">
    <source>
        <dbReference type="Proteomes" id="UP001374599"/>
    </source>
</evidence>
<proteinExistence type="predicted"/>
<reference evidence="1" key="1">
    <citation type="submission" date="2023-09" db="EMBL/GenBank/DDBJ databases">
        <title>Vallitalea sediminicola and Vallitalea maricola sp. nov., anaerobic bacteria isolated from marine sediment.</title>
        <authorList>
            <person name="Hirano S."/>
            <person name="Maeda A."/>
            <person name="Terahara T."/>
            <person name="Mori K."/>
            <person name="Hamada M."/>
            <person name="Matsumoto R."/>
            <person name="Kobayashi T."/>
        </authorList>
    </citation>
    <scope>NUCLEOTIDE SEQUENCE</scope>
    <source>
        <strain evidence="1">AN17-2</strain>
    </source>
</reference>
<accession>A0ACB5UMX3</accession>
<name>A0ACB5UMX3_9FIRM</name>
<evidence type="ECO:0000313" key="1">
    <source>
        <dbReference type="EMBL" id="GMQ63890.1"/>
    </source>
</evidence>
<protein>
    <submittedName>
        <fullName evidence="1">GerAB/ArcD/ProY family transporter</fullName>
    </submittedName>
</protein>
<sequence length="377" mass="42365">MKDTLTNKQIAFIVFGATAGYAIISLPKSIGETAGTGGWIFIVIGICTMIISSYVIVYLGHSFPNKTIFEYMPLLTGKIISSLIIIIIIIYEIIAYSFIIRLTSETIKLTMLIQTPVWALAVLIGSVAFYTLTKSLITLGRIAEIFGLIVIIWAIAITITIFTQGNLTNIKPIFEFRDIDYIEGLSVAAFSMVGIDLITVIPINKANKKLFRHVLIILLIVCLIYVLIIESCISIMGIENIVHYDETLYATVRRIELADLQFLKRLDSVFIIVWLMAVYCSILYEAYIATTLFSKLVKGKKNNILLLTLFLSLIVCLAPPSIEITKNILRYASYVGVFINVILPFILLILLIIKKHRKKISTEISKKYYKGCHINET</sequence>
<comment type="caution">
    <text evidence="1">The sequence shown here is derived from an EMBL/GenBank/DDBJ whole genome shotgun (WGS) entry which is preliminary data.</text>
</comment>
<dbReference type="Proteomes" id="UP001374599">
    <property type="component" value="Unassembled WGS sequence"/>
</dbReference>
<keyword evidence="2" id="KW-1185">Reference proteome</keyword>
<gene>
    <name evidence="1" type="ORF">AN2V17_31260</name>
</gene>